<evidence type="ECO:0000256" key="9">
    <source>
        <dbReference type="SAM" id="SignalP"/>
    </source>
</evidence>
<protein>
    <recommendedName>
        <fullName evidence="10">EGF-like domain-containing protein</fullName>
    </recommendedName>
</protein>
<dbReference type="EMBL" id="LR999451">
    <property type="protein sequence ID" value="CAE5958144.1"/>
    <property type="molecule type" value="Genomic_DNA"/>
</dbReference>
<dbReference type="PROSITE" id="PS50026">
    <property type="entry name" value="EGF_3"/>
    <property type="match status" value="2"/>
</dbReference>
<dbReference type="InterPro" id="IPR000152">
    <property type="entry name" value="EGF-type_Asp/Asn_hydroxyl_site"/>
</dbReference>
<evidence type="ECO:0000256" key="5">
    <source>
        <dbReference type="ARBA" id="ARBA00022989"/>
    </source>
</evidence>
<keyword evidence="7 8" id="KW-1015">Disulfide bond</keyword>
<evidence type="ECO:0000256" key="7">
    <source>
        <dbReference type="ARBA" id="ARBA00023157"/>
    </source>
</evidence>
<evidence type="ECO:0000313" key="12">
    <source>
        <dbReference type="Proteomes" id="UP000682877"/>
    </source>
</evidence>
<evidence type="ECO:0000259" key="10">
    <source>
        <dbReference type="PROSITE" id="PS50026"/>
    </source>
</evidence>
<dbReference type="GO" id="GO:0016020">
    <property type="term" value="C:membrane"/>
    <property type="evidence" value="ECO:0007669"/>
    <property type="project" value="UniProtKB-SubCell"/>
</dbReference>
<evidence type="ECO:0000256" key="1">
    <source>
        <dbReference type="ARBA" id="ARBA00004167"/>
    </source>
</evidence>
<evidence type="ECO:0000256" key="3">
    <source>
        <dbReference type="ARBA" id="ARBA00022692"/>
    </source>
</evidence>
<evidence type="ECO:0000256" key="4">
    <source>
        <dbReference type="ARBA" id="ARBA00022729"/>
    </source>
</evidence>
<keyword evidence="2 8" id="KW-0245">EGF-like domain</keyword>
<dbReference type="SUPFAM" id="SSF57196">
    <property type="entry name" value="EGF/Laminin"/>
    <property type="match status" value="1"/>
</dbReference>
<comment type="caution">
    <text evidence="8">Lacks conserved residue(s) required for the propagation of feature annotation.</text>
</comment>
<reference evidence="11" key="1">
    <citation type="submission" date="2021-01" db="EMBL/GenBank/DDBJ databases">
        <authorList>
            <person name="Bezrukov I."/>
        </authorList>
    </citation>
    <scope>NUCLEOTIDE SEQUENCE</scope>
</reference>
<sequence>MKVQESLFLVAFFSFAYAQLVKGQHQPPEDCQTKCGNIKIEYPFGISSGCYYPGNESFSITCKEDRPHVLSDIEVTNFNHSGQLQVLLNRSSTCYDEQGNETMSDYRSLTLDNLSLSGNNKLTAVGCNAFALLATFGMQNYSTGCMSLCDSPPEANGECDGRGCCRTDVSLPLDSYEFQFGSRRFLHQTSFHHFSTCTYAFLVEDDKFNFSSSEDLKNLRNVMRFPVLLDWSIGNQTCEQVGSTSICGGNSTCFDSTTRTGYVCRCYEGFDGNPYLSPGCQDVNECTTSSTIYKHNCSDPNTCRNKVGGFYCKCQSGYRLDTTTMSCKRKEFGWPMILLGKLPS</sequence>
<keyword evidence="5" id="KW-1133">Transmembrane helix</keyword>
<dbReference type="InterPro" id="IPR049883">
    <property type="entry name" value="NOTCH1_EGF-like"/>
</dbReference>
<feature type="signal peptide" evidence="9">
    <location>
        <begin position="1"/>
        <end position="23"/>
    </location>
</feature>
<feature type="chain" id="PRO_5035809543" description="EGF-like domain-containing protein" evidence="9">
    <location>
        <begin position="24"/>
        <end position="344"/>
    </location>
</feature>
<name>A0A8S1ZEW8_ARAAE</name>
<dbReference type="CDD" id="cd00054">
    <property type="entry name" value="EGF_CA"/>
    <property type="match status" value="1"/>
</dbReference>
<evidence type="ECO:0000256" key="8">
    <source>
        <dbReference type="PROSITE-ProRule" id="PRU00076"/>
    </source>
</evidence>
<evidence type="ECO:0000313" key="11">
    <source>
        <dbReference type="EMBL" id="CAE5958144.1"/>
    </source>
</evidence>
<dbReference type="AlphaFoldDB" id="A0A8S1ZEW8"/>
<dbReference type="InterPro" id="IPR025287">
    <property type="entry name" value="WAK_GUB"/>
</dbReference>
<dbReference type="Proteomes" id="UP000682877">
    <property type="component" value="Chromosome 1"/>
</dbReference>
<dbReference type="Pfam" id="PF13947">
    <property type="entry name" value="GUB_WAK_bind"/>
    <property type="match status" value="1"/>
</dbReference>
<feature type="domain" description="EGF-like" evidence="10">
    <location>
        <begin position="234"/>
        <end position="281"/>
    </location>
</feature>
<dbReference type="InterPro" id="IPR000742">
    <property type="entry name" value="EGF"/>
</dbReference>
<dbReference type="SMART" id="SM00179">
    <property type="entry name" value="EGF_CA"/>
    <property type="match status" value="1"/>
</dbReference>
<gene>
    <name evidence="11" type="ORF">AARE701A_LOCUS1772</name>
</gene>
<feature type="disulfide bond" evidence="8">
    <location>
        <begin position="247"/>
        <end position="264"/>
    </location>
</feature>
<feature type="domain" description="EGF-like" evidence="10">
    <location>
        <begin position="282"/>
        <end position="324"/>
    </location>
</feature>
<evidence type="ECO:0000256" key="6">
    <source>
        <dbReference type="ARBA" id="ARBA00023136"/>
    </source>
</evidence>
<dbReference type="InterPro" id="IPR001881">
    <property type="entry name" value="EGF-like_Ca-bd_dom"/>
</dbReference>
<keyword evidence="3" id="KW-0812">Transmembrane</keyword>
<dbReference type="InterPro" id="IPR018097">
    <property type="entry name" value="EGF_Ca-bd_CS"/>
</dbReference>
<dbReference type="GO" id="GO:0005509">
    <property type="term" value="F:calcium ion binding"/>
    <property type="evidence" value="ECO:0007669"/>
    <property type="project" value="InterPro"/>
</dbReference>
<dbReference type="GO" id="GO:0030247">
    <property type="term" value="F:polysaccharide binding"/>
    <property type="evidence" value="ECO:0007669"/>
    <property type="project" value="InterPro"/>
</dbReference>
<accession>A0A8S1ZEW8</accession>
<comment type="subcellular location">
    <subcellularLocation>
        <location evidence="1">Membrane</location>
        <topology evidence="1">Single-pass membrane protein</topology>
    </subcellularLocation>
</comment>
<evidence type="ECO:0000256" key="2">
    <source>
        <dbReference type="ARBA" id="ARBA00022536"/>
    </source>
</evidence>
<keyword evidence="6" id="KW-0472">Membrane</keyword>
<proteinExistence type="predicted"/>
<keyword evidence="4 9" id="KW-0732">Signal</keyword>
<dbReference type="SMART" id="SM00181">
    <property type="entry name" value="EGF"/>
    <property type="match status" value="2"/>
</dbReference>
<keyword evidence="12" id="KW-1185">Reference proteome</keyword>
<dbReference type="PROSITE" id="PS00010">
    <property type="entry name" value="ASX_HYDROXYL"/>
    <property type="match status" value="1"/>
</dbReference>
<dbReference type="PANTHER" id="PTHR33491">
    <property type="entry name" value="OSJNBA0016N04.9 PROTEIN"/>
    <property type="match status" value="1"/>
</dbReference>
<dbReference type="PROSITE" id="PS01187">
    <property type="entry name" value="EGF_CA"/>
    <property type="match status" value="1"/>
</dbReference>
<organism evidence="11 12">
    <name type="scientific">Arabidopsis arenosa</name>
    <name type="common">Sand rock-cress</name>
    <name type="synonym">Cardaminopsis arenosa</name>
    <dbReference type="NCBI Taxonomy" id="38785"/>
    <lineage>
        <taxon>Eukaryota</taxon>
        <taxon>Viridiplantae</taxon>
        <taxon>Streptophyta</taxon>
        <taxon>Embryophyta</taxon>
        <taxon>Tracheophyta</taxon>
        <taxon>Spermatophyta</taxon>
        <taxon>Magnoliopsida</taxon>
        <taxon>eudicotyledons</taxon>
        <taxon>Gunneridae</taxon>
        <taxon>Pentapetalae</taxon>
        <taxon>rosids</taxon>
        <taxon>malvids</taxon>
        <taxon>Brassicales</taxon>
        <taxon>Brassicaceae</taxon>
        <taxon>Camelineae</taxon>
        <taxon>Arabidopsis</taxon>
    </lineage>
</organism>
<dbReference type="Gene3D" id="2.10.25.10">
    <property type="entry name" value="Laminin"/>
    <property type="match status" value="1"/>
</dbReference>
<dbReference type="Pfam" id="PF07645">
    <property type="entry name" value="EGF_CA"/>
    <property type="match status" value="1"/>
</dbReference>